<sequence length="298" mass="31862">MPFLGAHMSVSGGLHKAVERISAIGGQALQVFTRNQRQWKAAPVTDHEAEAFRQAVQAWGYGRNVSSHDSYLINLASPQPEIADKSRAALAEELARCGKLGIPLLVLHPGAHLGTGVADGLARLTENLDAALEQAASLNKDTESVTVLLENTAGQGSSLGSSFEELAEVMTCSRHSARLGVCLDTCHAFAAGFDLRTDEGYAATFAAIAGTFGLERLRLFHVNDAKTSLGSRVDRHEHIGQGNIGLEAFRRLLNDARFVNLPMVLETPKGSGDGLEQDRVNLETLHNLLEQAAGHVSP</sequence>
<dbReference type="RefSeq" id="WP_014259066.1">
    <property type="nucleotide sequence ID" value="NC_016629.1"/>
</dbReference>
<dbReference type="CDD" id="cd00019">
    <property type="entry name" value="AP2Ec"/>
    <property type="match status" value="1"/>
</dbReference>
<organism evidence="11 12">
    <name type="scientific">Desulfocurvibacter africanus subsp. africanus str. Walvis Bay</name>
    <dbReference type="NCBI Taxonomy" id="690850"/>
    <lineage>
        <taxon>Bacteria</taxon>
        <taxon>Pseudomonadati</taxon>
        <taxon>Thermodesulfobacteriota</taxon>
        <taxon>Desulfovibrionia</taxon>
        <taxon>Desulfovibrionales</taxon>
        <taxon>Desulfovibrionaceae</taxon>
        <taxon>Desulfocurvibacter</taxon>
    </lineage>
</organism>
<dbReference type="FunFam" id="3.20.20.150:FF:000001">
    <property type="entry name" value="Probable endonuclease 4"/>
    <property type="match status" value="1"/>
</dbReference>
<evidence type="ECO:0000256" key="3">
    <source>
        <dbReference type="ARBA" id="ARBA00022723"/>
    </source>
</evidence>
<dbReference type="InterPro" id="IPR036237">
    <property type="entry name" value="Xyl_isomerase-like_sf"/>
</dbReference>
<comment type="cofactor">
    <cofactor evidence="9">
        <name>Zn(2+)</name>
        <dbReference type="ChEBI" id="CHEBI:29105"/>
    </cofactor>
    <text evidence="9">Binds 3 Zn(2+) ions.</text>
</comment>
<feature type="domain" description="Xylose isomerase-like TIM barrel" evidence="10">
    <location>
        <begin position="19"/>
        <end position="273"/>
    </location>
</feature>
<keyword evidence="6 9" id="KW-0378">Hydrolase</keyword>
<feature type="binding site" evidence="9">
    <location>
        <position position="234"/>
    </location>
    <ligand>
        <name>Zn(2+)</name>
        <dbReference type="ChEBI" id="CHEBI:29105"/>
        <label>3</label>
    </ligand>
</feature>
<proteinExistence type="inferred from homology"/>
<dbReference type="KEGG" id="daf:Desaf_0898"/>
<feature type="binding site" evidence="9">
    <location>
        <position position="266"/>
    </location>
    <ligand>
        <name>Zn(2+)</name>
        <dbReference type="ChEBI" id="CHEBI:29105"/>
        <label>2</label>
    </ligand>
</feature>
<evidence type="ECO:0000256" key="7">
    <source>
        <dbReference type="ARBA" id="ARBA00022833"/>
    </source>
</evidence>
<keyword evidence="7 9" id="KW-0862">Zinc</keyword>
<keyword evidence="8 9" id="KW-0234">DNA repair</keyword>
<dbReference type="Pfam" id="PF01261">
    <property type="entry name" value="AP_endonuc_2"/>
    <property type="match status" value="1"/>
</dbReference>
<dbReference type="NCBIfam" id="TIGR00587">
    <property type="entry name" value="nfo"/>
    <property type="match status" value="1"/>
</dbReference>
<evidence type="ECO:0000313" key="12">
    <source>
        <dbReference type="Proteomes" id="UP000007844"/>
    </source>
</evidence>
<feature type="binding site" evidence="9">
    <location>
        <position position="150"/>
    </location>
    <ligand>
        <name>Zn(2+)</name>
        <dbReference type="ChEBI" id="CHEBI:29105"/>
        <label>2</label>
    </ligand>
</feature>
<feature type="binding site" evidence="9">
    <location>
        <position position="150"/>
    </location>
    <ligand>
        <name>Zn(2+)</name>
        <dbReference type="ChEBI" id="CHEBI:29105"/>
        <label>1</label>
    </ligand>
</feature>
<dbReference type="PANTHER" id="PTHR21445:SF0">
    <property type="entry name" value="APURINIC-APYRIMIDINIC ENDONUCLEASE"/>
    <property type="match status" value="1"/>
</dbReference>
<name>F3YUZ6_DESAF</name>
<feature type="binding site" evidence="9">
    <location>
        <position position="184"/>
    </location>
    <ligand>
        <name>Zn(2+)</name>
        <dbReference type="ChEBI" id="CHEBI:29105"/>
        <label>2</label>
    </ligand>
</feature>
<dbReference type="PROSITE" id="PS51432">
    <property type="entry name" value="AP_NUCLEASE_F2_4"/>
    <property type="match status" value="1"/>
</dbReference>
<dbReference type="PROSITE" id="PS00730">
    <property type="entry name" value="AP_NUCLEASE_F2_2"/>
    <property type="match status" value="1"/>
</dbReference>
<evidence type="ECO:0000256" key="6">
    <source>
        <dbReference type="ARBA" id="ARBA00022801"/>
    </source>
</evidence>
<dbReference type="HAMAP" id="MF_00152">
    <property type="entry name" value="Nfo"/>
    <property type="match status" value="1"/>
</dbReference>
<dbReference type="Gene3D" id="3.20.20.150">
    <property type="entry name" value="Divalent-metal-dependent TIM barrel enzymes"/>
    <property type="match status" value="1"/>
</dbReference>
<feature type="binding site" evidence="9">
    <location>
        <position position="68"/>
    </location>
    <ligand>
        <name>Zn(2+)</name>
        <dbReference type="ChEBI" id="CHEBI:29105"/>
        <label>1</label>
    </ligand>
</feature>
<comment type="similarity">
    <text evidence="1 9">Belongs to the AP endonuclease 2 family.</text>
</comment>
<dbReference type="GO" id="GO:0008833">
    <property type="term" value="F:deoxyribonuclease IV (phage-T4-induced) activity"/>
    <property type="evidence" value="ECO:0007669"/>
    <property type="project" value="UniProtKB-UniRule"/>
</dbReference>
<evidence type="ECO:0000256" key="5">
    <source>
        <dbReference type="ARBA" id="ARBA00022763"/>
    </source>
</evidence>
<dbReference type="STRING" id="690850.Desaf_0898"/>
<dbReference type="eggNOG" id="COG0648">
    <property type="taxonomic scope" value="Bacteria"/>
</dbReference>
<dbReference type="SUPFAM" id="SSF51658">
    <property type="entry name" value="Xylose isomerase-like"/>
    <property type="match status" value="1"/>
</dbReference>
<keyword evidence="2 9" id="KW-0540">Nuclease</keyword>
<feature type="binding site" evidence="9">
    <location>
        <position position="187"/>
    </location>
    <ligand>
        <name>Zn(2+)</name>
        <dbReference type="ChEBI" id="CHEBI:29105"/>
        <label>3</label>
    </ligand>
</feature>
<evidence type="ECO:0000256" key="1">
    <source>
        <dbReference type="ARBA" id="ARBA00005340"/>
    </source>
</evidence>
<dbReference type="HOGENOM" id="CLU_025885_0_1_7"/>
<dbReference type="InterPro" id="IPR001719">
    <property type="entry name" value="AP_endonuc_2"/>
</dbReference>
<dbReference type="EMBL" id="CP003221">
    <property type="protein sequence ID" value="EGJ49246.1"/>
    <property type="molecule type" value="Genomic_DNA"/>
</dbReference>
<evidence type="ECO:0000256" key="2">
    <source>
        <dbReference type="ARBA" id="ARBA00022722"/>
    </source>
</evidence>
<evidence type="ECO:0000256" key="9">
    <source>
        <dbReference type="HAMAP-Rule" id="MF_00152"/>
    </source>
</evidence>
<feature type="binding site" evidence="9">
    <location>
        <position position="221"/>
    </location>
    <ligand>
        <name>Zn(2+)</name>
        <dbReference type="ChEBI" id="CHEBI:29105"/>
        <label>2</label>
    </ligand>
</feature>
<accession>F3YUZ6</accession>
<dbReference type="InterPro" id="IPR013022">
    <property type="entry name" value="Xyl_isomerase-like_TIM-brl"/>
</dbReference>
<dbReference type="SMART" id="SM00518">
    <property type="entry name" value="AP2Ec"/>
    <property type="match status" value="1"/>
</dbReference>
<feature type="binding site" evidence="9">
    <location>
        <position position="236"/>
    </location>
    <ligand>
        <name>Zn(2+)</name>
        <dbReference type="ChEBI" id="CHEBI:29105"/>
        <label>3</label>
    </ligand>
</feature>
<dbReference type="PANTHER" id="PTHR21445">
    <property type="entry name" value="ENDONUCLEASE IV ENDODEOXYRIBONUCLEASE IV"/>
    <property type="match status" value="1"/>
</dbReference>
<dbReference type="GO" id="GO:0006284">
    <property type="term" value="P:base-excision repair"/>
    <property type="evidence" value="ECO:0007669"/>
    <property type="project" value="TreeGrafter"/>
</dbReference>
<evidence type="ECO:0000256" key="4">
    <source>
        <dbReference type="ARBA" id="ARBA00022759"/>
    </source>
</evidence>
<evidence type="ECO:0000313" key="11">
    <source>
        <dbReference type="EMBL" id="EGJ49246.1"/>
    </source>
</evidence>
<protein>
    <recommendedName>
        <fullName evidence="9">Probable endonuclease 4</fullName>
        <ecNumber evidence="9">3.1.21.2</ecNumber>
    </recommendedName>
    <alternativeName>
        <fullName evidence="9">Endodeoxyribonuclease IV</fullName>
    </alternativeName>
    <alternativeName>
        <fullName evidence="9">Endonuclease IV</fullName>
    </alternativeName>
</protein>
<feature type="binding site" evidence="9">
    <location>
        <position position="108"/>
    </location>
    <ligand>
        <name>Zn(2+)</name>
        <dbReference type="ChEBI" id="CHEBI:29105"/>
        <label>1</label>
    </ligand>
</feature>
<dbReference type="Proteomes" id="UP000007844">
    <property type="component" value="Chromosome"/>
</dbReference>
<dbReference type="AlphaFoldDB" id="F3YUZ6"/>
<dbReference type="PROSITE" id="PS00731">
    <property type="entry name" value="AP_NUCLEASE_F2_3"/>
    <property type="match status" value="1"/>
</dbReference>
<comment type="catalytic activity">
    <reaction evidence="9">
        <text>Endonucleolytic cleavage to 5'-phosphooligonucleotide end-products.</text>
        <dbReference type="EC" id="3.1.21.2"/>
    </reaction>
</comment>
<dbReference type="PROSITE" id="PS00729">
    <property type="entry name" value="AP_NUCLEASE_F2_1"/>
    <property type="match status" value="1"/>
</dbReference>
<dbReference type="GO" id="GO:0003906">
    <property type="term" value="F:DNA-(apurinic or apyrimidinic site) endonuclease activity"/>
    <property type="evidence" value="ECO:0007669"/>
    <property type="project" value="TreeGrafter"/>
</dbReference>
<evidence type="ECO:0000259" key="10">
    <source>
        <dbReference type="Pfam" id="PF01261"/>
    </source>
</evidence>
<dbReference type="EC" id="3.1.21.2" evidence="9"/>
<evidence type="ECO:0000256" key="8">
    <source>
        <dbReference type="ARBA" id="ARBA00023204"/>
    </source>
</evidence>
<keyword evidence="5 9" id="KW-0227">DNA damage</keyword>
<dbReference type="InterPro" id="IPR018246">
    <property type="entry name" value="AP_endonuc_F2_Zn_BS"/>
</dbReference>
<keyword evidence="12" id="KW-1185">Reference proteome</keyword>
<comment type="function">
    <text evidence="9">Endonuclease IV plays a role in DNA repair. It cleaves phosphodiester bonds at apurinic or apyrimidinic (AP) sites, generating a 3'-hydroxyl group and a 5'-terminal sugar phosphate.</text>
</comment>
<keyword evidence="4 9" id="KW-0255">Endonuclease</keyword>
<reference evidence="11 12" key="1">
    <citation type="journal article" date="2011" name="J. Bacteriol.">
        <title>Genome sequence of the mercury-methylating and pleomorphic Desulfovibrio africanus Strain Walvis Bay.</title>
        <authorList>
            <person name="Brown S.D."/>
            <person name="Wall J.D."/>
            <person name="Kucken A.M."/>
            <person name="Gilmour C.C."/>
            <person name="Podar M."/>
            <person name="Brandt C.C."/>
            <person name="Teshima H."/>
            <person name="Detter J.C."/>
            <person name="Han C.S."/>
            <person name="Land M.L."/>
            <person name="Lucas S."/>
            <person name="Han J."/>
            <person name="Pennacchio L."/>
            <person name="Nolan M."/>
            <person name="Pitluck S."/>
            <person name="Woyke T."/>
            <person name="Goodwin L."/>
            <person name="Palumbo A.V."/>
            <person name="Elias D.A."/>
        </authorList>
    </citation>
    <scope>NUCLEOTIDE SEQUENCE [LARGE SCALE GENOMIC DNA]</scope>
    <source>
        <strain evidence="11 12">Walvis Bay</strain>
    </source>
</reference>
<gene>
    <name evidence="9" type="primary">nfo</name>
    <name evidence="11" type="ORF">Desaf_0898</name>
</gene>
<dbReference type="GO" id="GO:0008081">
    <property type="term" value="F:phosphoric diester hydrolase activity"/>
    <property type="evidence" value="ECO:0007669"/>
    <property type="project" value="TreeGrafter"/>
</dbReference>
<dbReference type="GO" id="GO:0003677">
    <property type="term" value="F:DNA binding"/>
    <property type="evidence" value="ECO:0007669"/>
    <property type="project" value="InterPro"/>
</dbReference>
<keyword evidence="3 9" id="KW-0479">Metal-binding</keyword>
<dbReference type="GO" id="GO:0008270">
    <property type="term" value="F:zinc ion binding"/>
    <property type="evidence" value="ECO:0007669"/>
    <property type="project" value="UniProtKB-UniRule"/>
</dbReference>